<dbReference type="RefSeq" id="WP_163968076.1">
    <property type="nucleotide sequence ID" value="NZ_JAAIVB010000078.1"/>
</dbReference>
<feature type="region of interest" description="Disordered" evidence="1">
    <location>
        <begin position="49"/>
        <end position="101"/>
    </location>
</feature>
<evidence type="ECO:0000313" key="3">
    <source>
        <dbReference type="Proteomes" id="UP000482155"/>
    </source>
</evidence>
<dbReference type="AlphaFoldDB" id="A0A6B3SY38"/>
<evidence type="ECO:0000313" key="2">
    <source>
        <dbReference type="EMBL" id="NEX64166.1"/>
    </source>
</evidence>
<name>A0A6B3SY38_9BURK</name>
<dbReference type="Proteomes" id="UP000482155">
    <property type="component" value="Unassembled WGS sequence"/>
</dbReference>
<feature type="compositionally biased region" description="Basic and acidic residues" evidence="1">
    <location>
        <begin position="49"/>
        <end position="68"/>
    </location>
</feature>
<gene>
    <name evidence="2" type="ORF">G3574_24050</name>
</gene>
<feature type="compositionally biased region" description="Basic and acidic residues" evidence="1">
    <location>
        <begin position="92"/>
        <end position="101"/>
    </location>
</feature>
<organism evidence="2 3">
    <name type="scientific">Noviherbaspirillum galbum</name>
    <dbReference type="NCBI Taxonomy" id="2709383"/>
    <lineage>
        <taxon>Bacteria</taxon>
        <taxon>Pseudomonadati</taxon>
        <taxon>Pseudomonadota</taxon>
        <taxon>Betaproteobacteria</taxon>
        <taxon>Burkholderiales</taxon>
        <taxon>Oxalobacteraceae</taxon>
        <taxon>Noviherbaspirillum</taxon>
    </lineage>
</organism>
<keyword evidence="3" id="KW-1185">Reference proteome</keyword>
<evidence type="ECO:0000256" key="1">
    <source>
        <dbReference type="SAM" id="MobiDB-lite"/>
    </source>
</evidence>
<sequence length="101" mass="11156">MEPRDFFAGQALNGLLREDDDYSKGKNLRKLVTLAYRIADAMLEEREHLSHPSLIRDNDAFGHDDDGGFKGAAQATQAGEAKEGRKGKKARKAEAEAKLVQ</sequence>
<comment type="caution">
    <text evidence="2">The sequence shown here is derived from an EMBL/GenBank/DDBJ whole genome shotgun (WGS) entry which is preliminary data.</text>
</comment>
<dbReference type="EMBL" id="JAAIVB010000078">
    <property type="protein sequence ID" value="NEX64166.1"/>
    <property type="molecule type" value="Genomic_DNA"/>
</dbReference>
<accession>A0A6B3SY38</accession>
<protein>
    <submittedName>
        <fullName evidence="2">Uncharacterized protein</fullName>
    </submittedName>
</protein>
<proteinExistence type="predicted"/>
<reference evidence="2 3" key="1">
    <citation type="submission" date="2020-02" db="EMBL/GenBank/DDBJ databases">
        <authorList>
            <person name="Kim M.K."/>
        </authorList>
    </citation>
    <scope>NUCLEOTIDE SEQUENCE [LARGE SCALE GENOMIC DNA]</scope>
    <source>
        <strain evidence="2 3">17J57-3</strain>
    </source>
</reference>